<dbReference type="Proteomes" id="UP000799757">
    <property type="component" value="Unassembled WGS sequence"/>
</dbReference>
<dbReference type="PRINTS" id="PR00385">
    <property type="entry name" value="P450"/>
</dbReference>
<dbReference type="InterPro" id="IPR050121">
    <property type="entry name" value="Cytochrome_P450_monoxygenase"/>
</dbReference>
<keyword evidence="2" id="KW-0349">Heme</keyword>
<dbReference type="Gene3D" id="1.10.630.10">
    <property type="entry name" value="Cytochrome P450"/>
    <property type="match status" value="1"/>
</dbReference>
<dbReference type="OrthoDB" id="1470350at2759"/>
<keyword evidence="2" id="KW-0408">Iron</keyword>
<accession>A0A6A6X7A9</accession>
<reference evidence="4" key="1">
    <citation type="journal article" date="2020" name="Stud. Mycol.">
        <title>101 Dothideomycetes genomes: a test case for predicting lifestyles and emergence of pathogens.</title>
        <authorList>
            <person name="Haridas S."/>
            <person name="Albert R."/>
            <person name="Binder M."/>
            <person name="Bloem J."/>
            <person name="Labutti K."/>
            <person name="Salamov A."/>
            <person name="Andreopoulos B."/>
            <person name="Baker S."/>
            <person name="Barry K."/>
            <person name="Bills G."/>
            <person name="Bluhm B."/>
            <person name="Cannon C."/>
            <person name="Castanera R."/>
            <person name="Culley D."/>
            <person name="Daum C."/>
            <person name="Ezra D."/>
            <person name="Gonzalez J."/>
            <person name="Henrissat B."/>
            <person name="Kuo A."/>
            <person name="Liang C."/>
            <person name="Lipzen A."/>
            <person name="Lutzoni F."/>
            <person name="Magnuson J."/>
            <person name="Mondo S."/>
            <person name="Nolan M."/>
            <person name="Ohm R."/>
            <person name="Pangilinan J."/>
            <person name="Park H.-J."/>
            <person name="Ramirez L."/>
            <person name="Alfaro M."/>
            <person name="Sun H."/>
            <person name="Tritt A."/>
            <person name="Yoshinaga Y."/>
            <person name="Zwiers L.-H."/>
            <person name="Turgeon B."/>
            <person name="Goodwin S."/>
            <person name="Spatafora J."/>
            <person name="Crous P."/>
            <person name="Grigoriev I."/>
        </authorList>
    </citation>
    <scope>NUCLEOTIDE SEQUENCE</scope>
    <source>
        <strain evidence="4">CBS 109.77</strain>
    </source>
</reference>
<dbReference type="GO" id="GO:0020037">
    <property type="term" value="F:heme binding"/>
    <property type="evidence" value="ECO:0007669"/>
    <property type="project" value="InterPro"/>
</dbReference>
<dbReference type="GO" id="GO:0004497">
    <property type="term" value="F:monooxygenase activity"/>
    <property type="evidence" value="ECO:0007669"/>
    <property type="project" value="UniProtKB-KW"/>
</dbReference>
<protein>
    <submittedName>
        <fullName evidence="4">Cytochrome P450 monooxygenase-like protein</fullName>
    </submittedName>
</protein>
<dbReference type="InterPro" id="IPR001128">
    <property type="entry name" value="Cyt_P450"/>
</dbReference>
<evidence type="ECO:0000313" key="4">
    <source>
        <dbReference type="EMBL" id="KAF2792266.1"/>
    </source>
</evidence>
<keyword evidence="4" id="KW-0503">Monooxygenase</keyword>
<evidence type="ECO:0000256" key="3">
    <source>
        <dbReference type="SAM" id="Phobius"/>
    </source>
</evidence>
<keyword evidence="5" id="KW-1185">Reference proteome</keyword>
<dbReference type="PANTHER" id="PTHR24305:SF166">
    <property type="entry name" value="CYTOCHROME P450 12A4, MITOCHONDRIAL-RELATED"/>
    <property type="match status" value="1"/>
</dbReference>
<keyword evidence="3" id="KW-1133">Transmembrane helix</keyword>
<dbReference type="SUPFAM" id="SSF48264">
    <property type="entry name" value="Cytochrome P450"/>
    <property type="match status" value="1"/>
</dbReference>
<proteinExistence type="inferred from homology"/>
<organism evidence="4 5">
    <name type="scientific">Melanomma pulvis-pyrius CBS 109.77</name>
    <dbReference type="NCBI Taxonomy" id="1314802"/>
    <lineage>
        <taxon>Eukaryota</taxon>
        <taxon>Fungi</taxon>
        <taxon>Dikarya</taxon>
        <taxon>Ascomycota</taxon>
        <taxon>Pezizomycotina</taxon>
        <taxon>Dothideomycetes</taxon>
        <taxon>Pleosporomycetidae</taxon>
        <taxon>Pleosporales</taxon>
        <taxon>Melanommataceae</taxon>
        <taxon>Melanomma</taxon>
    </lineage>
</organism>
<dbReference type="GO" id="GO:0005506">
    <property type="term" value="F:iron ion binding"/>
    <property type="evidence" value="ECO:0007669"/>
    <property type="project" value="InterPro"/>
</dbReference>
<name>A0A6A6X7A9_9PLEO</name>
<dbReference type="InterPro" id="IPR002401">
    <property type="entry name" value="Cyt_P450_E_grp-I"/>
</dbReference>
<dbReference type="PANTHER" id="PTHR24305">
    <property type="entry name" value="CYTOCHROME P450"/>
    <property type="match status" value="1"/>
</dbReference>
<dbReference type="Pfam" id="PF00067">
    <property type="entry name" value="p450"/>
    <property type="match status" value="1"/>
</dbReference>
<feature type="transmembrane region" description="Helical" evidence="3">
    <location>
        <begin position="6"/>
        <end position="26"/>
    </location>
</feature>
<feature type="binding site" description="axial binding residue" evidence="2">
    <location>
        <position position="498"/>
    </location>
    <ligand>
        <name>heme</name>
        <dbReference type="ChEBI" id="CHEBI:30413"/>
    </ligand>
    <ligandPart>
        <name>Fe</name>
        <dbReference type="ChEBI" id="CHEBI:18248"/>
    </ligandPart>
</feature>
<gene>
    <name evidence="4" type="ORF">K505DRAFT_326293</name>
</gene>
<dbReference type="GO" id="GO:0016705">
    <property type="term" value="F:oxidoreductase activity, acting on paired donors, with incorporation or reduction of molecular oxygen"/>
    <property type="evidence" value="ECO:0007669"/>
    <property type="project" value="InterPro"/>
</dbReference>
<sequence length="570" mass="65368">MAWLSLLITLSALPFTFVIWTLVCLFRNYMIARSTGIPFTIRYITTHGPLWLLFSRPIIRILSHLPFTTSFINIYRRGWEGRSRYRNHMNFGDLFIIVTPTNNWLKVCNAALSNDILKRRDEFGRDLEAFEVLNVYGKNLATTDGADWNRHRKVAAVTFTEKNNELVWRESLKEGSQMLEYWLHRSAKPIKTLAQDSRIFTLNVLAAALFDKSYPFESAAESKLREKNGKKDIASEYRDSLSTILKMIIPILIFGEKKLREAWWLPETFHKAGHAVKDFRTYVTDLINEERVLIAEGKQNSPNLVTNLVRACEEEGDETIKTAGSKPSRTILTKDEIISDLFVFAFAGNDTTAITLTFLLAAMAANPKIQDWVSEEIKYYLKGSDVSEWNYAQCVKLKRCWAVIYETLRLCHPLSQIVKTTGNQARSISLDGKSYLIPAHTSIEINLPALQTHPRYWGSDSLTWNPKRFISGSSMETEVLPPDTTDVFFPWAFGKNVCPGKRFSQVELVAVMVVLFRDHGVEPVPENGETVDQARMKTGVIAQDIEQRLLHEMRQPERVAVRWFERRSVA</sequence>
<keyword evidence="3" id="KW-0812">Transmembrane</keyword>
<dbReference type="AlphaFoldDB" id="A0A6A6X7A9"/>
<keyword evidence="4" id="KW-0560">Oxidoreductase</keyword>
<keyword evidence="3" id="KW-0472">Membrane</keyword>
<dbReference type="PRINTS" id="PR00463">
    <property type="entry name" value="EP450I"/>
</dbReference>
<evidence type="ECO:0000256" key="1">
    <source>
        <dbReference type="ARBA" id="ARBA00010617"/>
    </source>
</evidence>
<comment type="similarity">
    <text evidence="1">Belongs to the cytochrome P450 family.</text>
</comment>
<dbReference type="EMBL" id="MU001978">
    <property type="protein sequence ID" value="KAF2792266.1"/>
    <property type="molecule type" value="Genomic_DNA"/>
</dbReference>
<comment type="cofactor">
    <cofactor evidence="2">
        <name>heme</name>
        <dbReference type="ChEBI" id="CHEBI:30413"/>
    </cofactor>
</comment>
<evidence type="ECO:0000256" key="2">
    <source>
        <dbReference type="PIRSR" id="PIRSR602401-1"/>
    </source>
</evidence>
<keyword evidence="2" id="KW-0479">Metal-binding</keyword>
<evidence type="ECO:0000313" key="5">
    <source>
        <dbReference type="Proteomes" id="UP000799757"/>
    </source>
</evidence>
<dbReference type="InterPro" id="IPR036396">
    <property type="entry name" value="Cyt_P450_sf"/>
</dbReference>